<organism evidence="2 3">
    <name type="scientific">Streptomyces thinghirensis</name>
    <dbReference type="NCBI Taxonomy" id="551547"/>
    <lineage>
        <taxon>Bacteria</taxon>
        <taxon>Bacillati</taxon>
        <taxon>Actinomycetota</taxon>
        <taxon>Actinomycetes</taxon>
        <taxon>Kitasatosporales</taxon>
        <taxon>Streptomycetaceae</taxon>
        <taxon>Streptomyces</taxon>
    </lineage>
</organism>
<evidence type="ECO:0000313" key="2">
    <source>
        <dbReference type="EMBL" id="GAA5211165.1"/>
    </source>
</evidence>
<feature type="domain" description="DNA primase/polymerase bifunctional N-terminal" evidence="1">
    <location>
        <begin position="25"/>
        <end position="206"/>
    </location>
</feature>
<dbReference type="Proteomes" id="UP001499878">
    <property type="component" value="Unassembled WGS sequence"/>
</dbReference>
<sequence>MEETIPGTEAAQIPQQRGTSLLETAVRYAEERHWDVFPGTWLVAADGAQHCSCADPVCAAPGAHPARQDWATQATGSATVARRMWQKQPTASILLPTGRTFDAIDVPETAGFLALARMERMELTLGPVTLTPDRRMRFFVLPGAAVKVPDLVRRLGWSPLSLDLTALGEGTYVAAPPTRYGTRGAVQWACRPTPANRWLPDVEELISPLAYACGRDR</sequence>
<reference evidence="3" key="1">
    <citation type="journal article" date="2019" name="Int. J. Syst. Evol. Microbiol.">
        <title>The Global Catalogue of Microorganisms (GCM) 10K type strain sequencing project: providing services to taxonomists for standard genome sequencing and annotation.</title>
        <authorList>
            <consortium name="The Broad Institute Genomics Platform"/>
            <consortium name="The Broad Institute Genome Sequencing Center for Infectious Disease"/>
            <person name="Wu L."/>
            <person name="Ma J."/>
        </authorList>
    </citation>
    <scope>NUCLEOTIDE SEQUENCE [LARGE SCALE GENOMIC DNA]</scope>
    <source>
        <strain evidence="3">JCM 18306</strain>
    </source>
</reference>
<dbReference type="EMBL" id="BAABJR010000010">
    <property type="protein sequence ID" value="GAA5211165.1"/>
    <property type="molecule type" value="Genomic_DNA"/>
</dbReference>
<dbReference type="InterPro" id="IPR015330">
    <property type="entry name" value="DNA_primase/pol_bifunc_N"/>
</dbReference>
<gene>
    <name evidence="2" type="ORF">GCM10023323_41660</name>
</gene>
<evidence type="ECO:0000259" key="1">
    <source>
        <dbReference type="SMART" id="SM00943"/>
    </source>
</evidence>
<dbReference type="Pfam" id="PF09250">
    <property type="entry name" value="Prim-Pol"/>
    <property type="match status" value="1"/>
</dbReference>
<keyword evidence="3" id="KW-1185">Reference proteome</keyword>
<protein>
    <submittedName>
        <fullName evidence="2">Bifunctional DNA primase/polymerase</fullName>
    </submittedName>
</protein>
<dbReference type="RefSeq" id="WP_345632529.1">
    <property type="nucleotide sequence ID" value="NZ_BAABJR010000010.1"/>
</dbReference>
<name>A0ABP9T844_9ACTN</name>
<comment type="caution">
    <text evidence="2">The sequence shown here is derived from an EMBL/GenBank/DDBJ whole genome shotgun (WGS) entry which is preliminary data.</text>
</comment>
<evidence type="ECO:0000313" key="3">
    <source>
        <dbReference type="Proteomes" id="UP001499878"/>
    </source>
</evidence>
<dbReference type="SMART" id="SM00943">
    <property type="entry name" value="Prim-Pol"/>
    <property type="match status" value="1"/>
</dbReference>
<accession>A0ABP9T844</accession>
<proteinExistence type="predicted"/>